<feature type="region of interest" description="Disordered" evidence="8">
    <location>
        <begin position="1643"/>
        <end position="1667"/>
    </location>
</feature>
<keyword evidence="6 11" id="KW-0418">Kinase</keyword>
<evidence type="ECO:0000259" key="10">
    <source>
        <dbReference type="PROSITE" id="PS51545"/>
    </source>
</evidence>
<dbReference type="EC" id="2.7.1.67" evidence="3"/>
<dbReference type="EMBL" id="KB932201">
    <property type="protein sequence ID" value="KCV72966.1"/>
    <property type="molecule type" value="Genomic_DNA"/>
</dbReference>
<dbReference type="GO" id="GO:0005737">
    <property type="term" value="C:cytoplasm"/>
    <property type="evidence" value="ECO:0007669"/>
    <property type="project" value="TreeGrafter"/>
</dbReference>
<dbReference type="GO" id="GO:0005886">
    <property type="term" value="C:plasma membrane"/>
    <property type="evidence" value="ECO:0007669"/>
    <property type="project" value="TreeGrafter"/>
</dbReference>
<dbReference type="eggNOG" id="KOG0902">
    <property type="taxonomic scope" value="Eukaryota"/>
</dbReference>
<dbReference type="PANTHER" id="PTHR10048:SF15">
    <property type="entry name" value="PHOSPHATIDYLINOSITOL 4-KINASE ALPHA"/>
    <property type="match status" value="1"/>
</dbReference>
<organism evidence="11">
    <name type="scientific">Fonticula alba</name>
    <name type="common">Slime mold</name>
    <dbReference type="NCBI Taxonomy" id="691883"/>
    <lineage>
        <taxon>Eukaryota</taxon>
        <taxon>Rotosphaerida</taxon>
        <taxon>Fonticulaceae</taxon>
        <taxon>Fonticula</taxon>
    </lineage>
</organism>
<dbReference type="PROSITE" id="PS50290">
    <property type="entry name" value="PI3_4_KINASE_3"/>
    <property type="match status" value="1"/>
</dbReference>
<dbReference type="SUPFAM" id="SSF48371">
    <property type="entry name" value="ARM repeat"/>
    <property type="match status" value="1"/>
</dbReference>
<dbReference type="FunFam" id="3.30.1010.10:FF:000014">
    <property type="entry name" value="Phosphatidylinositol 4-kinase STT4"/>
    <property type="match status" value="1"/>
</dbReference>
<evidence type="ECO:0000313" key="12">
    <source>
        <dbReference type="Proteomes" id="UP000030693"/>
    </source>
</evidence>
<protein>
    <recommendedName>
        <fullName evidence="3">1-phosphatidylinositol 4-kinase</fullName>
        <ecNumber evidence="3">2.7.1.67</ecNumber>
    </recommendedName>
</protein>
<keyword evidence="4" id="KW-0808">Transferase</keyword>
<dbReference type="FunFam" id="1.25.40.70:FF:000011">
    <property type="entry name" value="Phosphatidylinositol 4-kinase alpha"/>
    <property type="match status" value="1"/>
</dbReference>
<accession>A0A058ZGA3</accession>
<comment type="catalytic activity">
    <reaction evidence="1">
        <text>a 1,2-diacyl-sn-glycero-3-phospho-(1D-myo-inositol) + ATP = a 1,2-diacyl-sn-glycero-3-phospho-(1D-myo-inositol 4-phosphate) + ADP + H(+)</text>
        <dbReference type="Rhea" id="RHEA:19877"/>
        <dbReference type="ChEBI" id="CHEBI:15378"/>
        <dbReference type="ChEBI" id="CHEBI:30616"/>
        <dbReference type="ChEBI" id="CHEBI:57880"/>
        <dbReference type="ChEBI" id="CHEBI:58178"/>
        <dbReference type="ChEBI" id="CHEBI:456216"/>
        <dbReference type="EC" id="2.7.1.67"/>
    </reaction>
</comment>
<dbReference type="Pfam" id="PF00454">
    <property type="entry name" value="PI3_PI4_kinase"/>
    <property type="match status" value="1"/>
</dbReference>
<reference evidence="11" key="1">
    <citation type="submission" date="2013-04" db="EMBL/GenBank/DDBJ databases">
        <title>The Genome Sequence of Fonticula alba ATCC 38817.</title>
        <authorList>
            <consortium name="The Broad Institute Genomics Platform"/>
            <person name="Russ C."/>
            <person name="Cuomo C."/>
            <person name="Burger G."/>
            <person name="Gray M.W."/>
            <person name="Holland P.W.H."/>
            <person name="King N."/>
            <person name="Lang F.B.F."/>
            <person name="Roger A.J."/>
            <person name="Ruiz-Trillo I."/>
            <person name="Brown M."/>
            <person name="Walker B."/>
            <person name="Young S."/>
            <person name="Zeng Q."/>
            <person name="Gargeya S."/>
            <person name="Fitzgerald M."/>
            <person name="Haas B."/>
            <person name="Abouelleil A."/>
            <person name="Allen A.W."/>
            <person name="Alvarado L."/>
            <person name="Arachchi H.M."/>
            <person name="Berlin A.M."/>
            <person name="Chapman S.B."/>
            <person name="Gainer-Dewar J."/>
            <person name="Goldberg J."/>
            <person name="Griggs A."/>
            <person name="Gujja S."/>
            <person name="Hansen M."/>
            <person name="Howarth C."/>
            <person name="Imamovic A."/>
            <person name="Ireland A."/>
            <person name="Larimer J."/>
            <person name="McCowan C."/>
            <person name="Murphy C."/>
            <person name="Pearson M."/>
            <person name="Poon T.W."/>
            <person name="Priest M."/>
            <person name="Roberts A."/>
            <person name="Saif S."/>
            <person name="Shea T."/>
            <person name="Sisk P."/>
            <person name="Sykes S."/>
            <person name="Wortman J."/>
            <person name="Nusbaum C."/>
            <person name="Birren B."/>
        </authorList>
    </citation>
    <scope>NUCLEOTIDE SEQUENCE [LARGE SCALE GENOMIC DNA]</scope>
    <source>
        <strain evidence="11">ATCC 38817</strain>
    </source>
</reference>
<dbReference type="PANTHER" id="PTHR10048">
    <property type="entry name" value="PHOSPHATIDYLINOSITOL KINASE"/>
    <property type="match status" value="1"/>
</dbReference>
<dbReference type="PROSITE" id="PS00915">
    <property type="entry name" value="PI3_4_KINASE_1"/>
    <property type="match status" value="1"/>
</dbReference>
<evidence type="ECO:0000256" key="3">
    <source>
        <dbReference type="ARBA" id="ARBA00012169"/>
    </source>
</evidence>
<dbReference type="GO" id="GO:0046854">
    <property type="term" value="P:phosphatidylinositol phosphate biosynthetic process"/>
    <property type="evidence" value="ECO:0007669"/>
    <property type="project" value="InterPro"/>
</dbReference>
<dbReference type="Proteomes" id="UP000030693">
    <property type="component" value="Unassembled WGS sequence"/>
</dbReference>
<evidence type="ECO:0000256" key="2">
    <source>
        <dbReference type="ARBA" id="ARBA00006209"/>
    </source>
</evidence>
<dbReference type="Pfam" id="PF00613">
    <property type="entry name" value="PI3Ka"/>
    <property type="match status" value="1"/>
</dbReference>
<dbReference type="STRING" id="691883.A0A058ZGA3"/>
<dbReference type="Gene3D" id="3.30.1010.10">
    <property type="entry name" value="Phosphatidylinositol 3-kinase Catalytic Subunit, Chain A, domain 4"/>
    <property type="match status" value="1"/>
</dbReference>
<dbReference type="InterPro" id="IPR016024">
    <property type="entry name" value="ARM-type_fold"/>
</dbReference>
<dbReference type="GO" id="GO:0005524">
    <property type="term" value="F:ATP binding"/>
    <property type="evidence" value="ECO:0007669"/>
    <property type="project" value="UniProtKB-KW"/>
</dbReference>
<feature type="domain" description="PI3K/PI4K catalytic" evidence="9">
    <location>
        <begin position="2013"/>
        <end position="2302"/>
    </location>
</feature>
<dbReference type="GO" id="GO:0004430">
    <property type="term" value="F:1-phosphatidylinositol 4-kinase activity"/>
    <property type="evidence" value="ECO:0007669"/>
    <property type="project" value="UniProtKB-EC"/>
</dbReference>
<proteinExistence type="inferred from homology"/>
<dbReference type="InterPro" id="IPR015433">
    <property type="entry name" value="PI3/4_kinase"/>
</dbReference>
<dbReference type="CDD" id="cd05167">
    <property type="entry name" value="PI4Kc_III_alpha"/>
    <property type="match status" value="1"/>
</dbReference>
<dbReference type="GeneID" id="20525244"/>
<dbReference type="GO" id="GO:0048015">
    <property type="term" value="P:phosphatidylinositol-mediated signaling"/>
    <property type="evidence" value="ECO:0007669"/>
    <property type="project" value="TreeGrafter"/>
</dbReference>
<keyword evidence="5" id="KW-0547">Nucleotide-binding</keyword>
<dbReference type="SMART" id="SM00146">
    <property type="entry name" value="PI3Kc"/>
    <property type="match status" value="1"/>
</dbReference>
<dbReference type="InterPro" id="IPR042236">
    <property type="entry name" value="PI3K_accessory_sf"/>
</dbReference>
<evidence type="ECO:0000256" key="6">
    <source>
        <dbReference type="ARBA" id="ARBA00022777"/>
    </source>
</evidence>
<dbReference type="SMART" id="SM00145">
    <property type="entry name" value="PI3Ka"/>
    <property type="match status" value="1"/>
</dbReference>
<comment type="similarity">
    <text evidence="2">Belongs to the PI3/PI4-kinase family. Type III PI4K subfamily.</text>
</comment>
<evidence type="ECO:0000256" key="5">
    <source>
        <dbReference type="ARBA" id="ARBA00022741"/>
    </source>
</evidence>
<feature type="domain" description="PIK helical" evidence="10">
    <location>
        <begin position="1749"/>
        <end position="1939"/>
    </location>
</feature>
<keyword evidence="12" id="KW-1185">Reference proteome</keyword>
<dbReference type="InterPro" id="IPR036940">
    <property type="entry name" value="PI3/4_kinase_cat_sf"/>
</dbReference>
<dbReference type="InterPro" id="IPR011009">
    <property type="entry name" value="Kinase-like_dom_sf"/>
</dbReference>
<evidence type="ECO:0000256" key="4">
    <source>
        <dbReference type="ARBA" id="ARBA00022679"/>
    </source>
</evidence>
<evidence type="ECO:0000313" key="11">
    <source>
        <dbReference type="EMBL" id="KCV72966.1"/>
    </source>
</evidence>
<dbReference type="RefSeq" id="XP_009492667.1">
    <property type="nucleotide sequence ID" value="XM_009494392.1"/>
</dbReference>
<dbReference type="SUPFAM" id="SSF56112">
    <property type="entry name" value="Protein kinase-like (PK-like)"/>
    <property type="match status" value="1"/>
</dbReference>
<dbReference type="PROSITE" id="PS51545">
    <property type="entry name" value="PIK_HELICAL"/>
    <property type="match status" value="1"/>
</dbReference>
<feature type="compositionally biased region" description="Low complexity" evidence="8">
    <location>
        <begin position="1643"/>
        <end position="1658"/>
    </location>
</feature>
<gene>
    <name evidence="11" type="ORF">H696_00519</name>
</gene>
<evidence type="ECO:0000256" key="1">
    <source>
        <dbReference type="ARBA" id="ARBA00001686"/>
    </source>
</evidence>
<name>A0A058ZGA3_FONAL</name>
<dbReference type="InterPro" id="IPR001263">
    <property type="entry name" value="PI3K_accessory_dom"/>
</dbReference>
<sequence length="2318" mass="246011">MVANTALPDGAPLVPAPSSAASMTLLSKAVSSAGAAPPVGRQHATTETFEASLLRWVEICHQSGDPKDHQGILSFLAGIVPQTLVSRALDFLPAGGPADSYIIMQAASGEYSPAKRVTADLLGERQLAAVIALFRLSVLSLPAPIISPDEPIALGLTALSSPDLFPNGQFDRKVIARLVEVMLETADALPTRSPSRAFLMDRLLRRISSLESLAPAASPGSYALKDPNCCALLEGILGAFSCGPSHIVPLPAFTSFLSHVSQLVSGLEQGVMLDTASRLEQEPSADGTLLDESDHQQACAAAAAAAARPFTDIIHRVVVHYLQGRVATCPTPVLASSLAECESSSTASVATLSSPSVAEGPLAVGGGSEDTPAGDHDAVLLDFVTNELDFCLLRANEIVGLADESLAGEVAFLYRTLSSSLTSLSLLAMLRDDIVSPDDCIGYCTSILQGMVPSGTVAGLGPQVFATRACSSALFLLATKYPEHGDTILKILESALFDPLPLFAMLTPESELYRLLATTLVGDFVQVLLLSCATGPRPGPARGASATGATSASGLPLSMSSYSVSSIPLAGLALNSSAAATGAGAAAAGLTDTELRLRDMITSISSAMFGTSRATAPDALATGPSDTLLHHLSELNAIRALGALALAIPSMPLLVHHIMVSLQQHFNSSSALPHSLLERGIPSDSVYSSISRELSRMAVLVGAEQPVAGTGVTIRHQVVAFFAGLLSEDTDPSVDKVRRAVVVDAVAYMTRLSGRLAYLQRCETRAALLVALLRVFIERGIRATQATLRNDSETLAKLAAIVRLMGSIVQADFRCPATGAVVPYTILQPAGTSEGASTTTASAMGGGSPSPVGDGVELLFRQFWFLATQLGFTARLPSDSALRSAFVYVAHATPALFRAGGLQAFDAGLQADPSLVRFSWPAVKPEVRGLLVNYLPVGDLRALGHVQQLFIYTVALVERLRPVLSVRALLGLAAAAPRFAAPLDTTLDRLSEALFARALGQARRLRTPDTVLAGEAQRLLAASVDLDPLMAVAARRFLDQILLLNTHLHANSLLIDTLGALILATYRASQLSISGSMAGLLVPAAVPGAGSLLRVALSTNPVELARTGDYLRGDLATRWLGRLYTESPEAFRALFVAYANKSSPSSVRLLTGPDFAGLEAVVVPWFDVPGPEYAVRMATHFAALDQRQLVPEPDDLASMALCHNALAASRLTRLLCEQSTYAGELRSKLISGSVGALPASADISSATLAGEPGTGAPPAARRLTRSLLASLRLLVAQLEQSAPCDVISPGAALADRSAISQDPGMAGLVSPAGIRSIILRAAAYLVLSGTGAGEALAHAPGDAAAALAAAAASPRPTSAAASESAIPFDLSGEAISILRILGRLPFISGRADLAAHVAEACVDAWWWLIVSRPELETALLSNIVLGWSQAVRARTGLFATAALVDPVYGKIDYQPPGEYQPVQPHLLATASQTAVLRFLLSYTSSRMHKSPVHAELLMHFLRETFNATLSTLPEARLGRFLAAHIALSLIGSGIFYGQPAEVRVLHLSVVHSLLTWFAGRPCWSPGHIGRQLQELATMAEVLRLLTALPPATSPTAGTVAAALARYAGEEPHRLLMHLVALEIDRLLIWLSAGSYPAPASGGLLRSGTGSGASTSASTPVGTDFSTLPMGEGSLGALVDEDDATADMMGPGAGVTGTGIPAQLPSLASAAALSDVPALSAPGWHQALGNSRVVGVMEAVRAVLGAAFPARHTLTNREYWRAATDIAWSLDPGLALRLVERVPPAGEVISPALERLVAADPIEAQHYPAAVWYLLTPENLERSVPALRFLPSWAAVPPMSALALFLPKYRAHPLVLQYAVRVLDETPAAHMLFYTPQIVQALRYDQSGHIANYIRSIARDPRGQLLAHQFIWNMKANMYIDAEGEQPDALKPVLDELLQQVVSSFSREDSAYYEREFSFFAQVTGISGSLRPYIRKSKREKKAKIDEELGKILDVPAGAYLPSTPESKVLGIDYTSGRPLQSHAKAPFMATFRVEKPGATGSASANGESVWQSVIFKVGDDCRQDVLALQMIALFQRVFSQVGLDMYTYPYRVVATDAGCGVIEVVPNTISRDMLGRENVNSLMTYFLNAFGPEHGQAFQKARANFARSMAAYSVIVYLLTLRDRHNGNIMLDSAGHIIHIDFGFVLGISPGGVVFNDILKSGFETSPFLLKREMIEVLGGVDSPTYLWFTELVVQGYLALRPYMQEVIHLVRLMQGSNLPCFPHGGDEVFKRLRYRFQPELSERGAAQFMRMCIAKSIENYRTTAYDMFQKLQNGIPY</sequence>
<keyword evidence="7" id="KW-0067">ATP-binding</keyword>
<evidence type="ECO:0000259" key="9">
    <source>
        <dbReference type="PROSITE" id="PS50290"/>
    </source>
</evidence>
<dbReference type="PROSITE" id="PS00916">
    <property type="entry name" value="PI3_4_KINASE_2"/>
    <property type="match status" value="1"/>
</dbReference>
<dbReference type="FunFam" id="1.10.1070.11:FF:000016">
    <property type="entry name" value="PIK1p Phosphatidylinositol 4-kinase"/>
    <property type="match status" value="1"/>
</dbReference>
<dbReference type="InterPro" id="IPR018936">
    <property type="entry name" value="PI3/4_kinase_CS"/>
</dbReference>
<evidence type="ECO:0000256" key="7">
    <source>
        <dbReference type="ARBA" id="ARBA00022840"/>
    </source>
</evidence>
<dbReference type="OrthoDB" id="10264149at2759"/>
<evidence type="ECO:0000256" key="8">
    <source>
        <dbReference type="SAM" id="MobiDB-lite"/>
    </source>
</evidence>
<dbReference type="Gene3D" id="1.25.40.70">
    <property type="entry name" value="Phosphatidylinositol 3-kinase, accessory domain (PIK)"/>
    <property type="match status" value="1"/>
</dbReference>
<dbReference type="Gene3D" id="1.10.1070.11">
    <property type="entry name" value="Phosphatidylinositol 3-/4-kinase, catalytic domain"/>
    <property type="match status" value="1"/>
</dbReference>
<dbReference type="InterPro" id="IPR000403">
    <property type="entry name" value="PI3/4_kinase_cat_dom"/>
</dbReference>